<evidence type="ECO:0000313" key="3">
    <source>
        <dbReference type="Proteomes" id="UP001374893"/>
    </source>
</evidence>
<dbReference type="SUPFAM" id="SSF48452">
    <property type="entry name" value="TPR-like"/>
    <property type="match status" value="2"/>
</dbReference>
<proteinExistence type="predicted"/>
<dbReference type="Proteomes" id="UP001374893">
    <property type="component" value="Chromosome"/>
</dbReference>
<keyword evidence="1" id="KW-0802">TPR repeat</keyword>
<feature type="repeat" description="TPR" evidence="1">
    <location>
        <begin position="582"/>
        <end position="615"/>
    </location>
</feature>
<dbReference type="RefSeq" id="WP_338687754.1">
    <property type="nucleotide sequence ID" value="NZ_AP024702.1"/>
</dbReference>
<dbReference type="Pfam" id="PF13174">
    <property type="entry name" value="TPR_6"/>
    <property type="match status" value="1"/>
</dbReference>
<sequence>MSSFSKNEWNRRIVAAACIALIPGLLPAQEEEGGSGRERVSADIDRQAKHLYDKAIELMEYKQYERGLAMLNTVVRDNQGTMLAHMAHMAMGKHFLDQRNTQEALGHFLLLTRLLAPVPGEKQPEDEEALYHESLFQAGFCHYQSGQYAAGFPLFRRLTEVAGRTKWANMAYFYIGMSHYNLKNWNKAIDSLSLVGTEVEGTEEGSDDLGRIEIGERFYAKIQDADVPVMRKLGVEVKAEVKVSSGDVETITGVPVPGKQHEMLASAPTALGDPKPNDGVIQMVGGDTLTVTYVDDSTLDGEKGVERTGKVRAVSTGTVGFYLGDHSTPAYIAYPGQPQVVMLRDADLDTSPKAESLTLLVTSRYKVEAKDAAESEDMLDIFALEDEEEDVWKERDSVTVKLEETGEGDQIRTGAFLGKIQLAPVEDGVTPDGKDNVLHCDELDELVVTYTDAVHLYGDEPRETETKIKVSGSVNSGVTADQYVVFEELLKARKGSVEAEALAGLGGIYKDMGLDQRAAMRANEALDKVDPIIVNRSKLPGDLVEQAFKLKWESELLKDDFDAATATCLAFNRLYPESVLADQALMTLGRSLTDRGDYKQAVDVYGRVLELENPISGAEAQFRIGEALQKEAEEMAEAADEHNSKWGKAGLSKETALQNRMSPAIRAYRLTYETYPESSFAAEALGRVVRHYVDTEDFAQAADLLESVFSDYPDAAFLDEMLLLWANVGFRMGDNETAKAKLRQLIFDYPTSKHVTEARKKLAALEEESESGE</sequence>
<dbReference type="EMBL" id="AP024702">
    <property type="protein sequence ID" value="BCX46288.1"/>
    <property type="molecule type" value="Genomic_DNA"/>
</dbReference>
<dbReference type="InterPro" id="IPR019734">
    <property type="entry name" value="TPR_rpt"/>
</dbReference>
<keyword evidence="3" id="KW-1185">Reference proteome</keyword>
<protein>
    <submittedName>
        <fullName evidence="2">Tol-pal system protein YbgF</fullName>
    </submittedName>
</protein>
<dbReference type="Gene3D" id="1.25.40.10">
    <property type="entry name" value="Tetratricopeptide repeat domain"/>
    <property type="match status" value="3"/>
</dbReference>
<name>A0ABN6GZZ1_9BACT</name>
<accession>A0ABN6GZZ1</accession>
<dbReference type="PROSITE" id="PS50005">
    <property type="entry name" value="TPR"/>
    <property type="match status" value="1"/>
</dbReference>
<gene>
    <name evidence="2" type="ORF">HAHE_01960</name>
</gene>
<evidence type="ECO:0000256" key="1">
    <source>
        <dbReference type="PROSITE-ProRule" id="PRU00339"/>
    </source>
</evidence>
<organism evidence="2 3">
    <name type="scientific">Haloferula helveola</name>
    <dbReference type="NCBI Taxonomy" id="490095"/>
    <lineage>
        <taxon>Bacteria</taxon>
        <taxon>Pseudomonadati</taxon>
        <taxon>Verrucomicrobiota</taxon>
        <taxon>Verrucomicrobiia</taxon>
        <taxon>Verrucomicrobiales</taxon>
        <taxon>Verrucomicrobiaceae</taxon>
        <taxon>Haloferula</taxon>
    </lineage>
</organism>
<dbReference type="Pfam" id="PF13432">
    <property type="entry name" value="TPR_16"/>
    <property type="match status" value="1"/>
</dbReference>
<evidence type="ECO:0000313" key="2">
    <source>
        <dbReference type="EMBL" id="BCX46288.1"/>
    </source>
</evidence>
<dbReference type="InterPro" id="IPR011990">
    <property type="entry name" value="TPR-like_helical_dom_sf"/>
</dbReference>
<reference evidence="2 3" key="1">
    <citation type="submission" date="2021-06" db="EMBL/GenBank/DDBJ databases">
        <title>Complete genome of Haloferula helveola possessing various polysaccharide degrading enzymes.</title>
        <authorList>
            <person name="Takami H."/>
            <person name="Huang C."/>
            <person name="Hamasaki K."/>
        </authorList>
    </citation>
    <scope>NUCLEOTIDE SEQUENCE [LARGE SCALE GENOMIC DNA]</scope>
    <source>
        <strain evidence="2 3">CN-1</strain>
    </source>
</reference>